<feature type="compositionally biased region" description="Low complexity" evidence="5">
    <location>
        <begin position="1038"/>
        <end position="1072"/>
    </location>
</feature>
<keyword evidence="8" id="KW-1185">Reference proteome</keyword>
<dbReference type="Pfam" id="PF02902">
    <property type="entry name" value="Peptidase_C48"/>
    <property type="match status" value="1"/>
</dbReference>
<feature type="region of interest" description="Disordered" evidence="5">
    <location>
        <begin position="818"/>
        <end position="906"/>
    </location>
</feature>
<dbReference type="GO" id="GO:0006508">
    <property type="term" value="P:proteolysis"/>
    <property type="evidence" value="ECO:0007669"/>
    <property type="project" value="UniProtKB-KW"/>
</dbReference>
<feature type="region of interest" description="Disordered" evidence="5">
    <location>
        <begin position="1266"/>
        <end position="1306"/>
    </location>
</feature>
<evidence type="ECO:0000259" key="6">
    <source>
        <dbReference type="PROSITE" id="PS50600"/>
    </source>
</evidence>
<feature type="compositionally biased region" description="Low complexity" evidence="5">
    <location>
        <begin position="733"/>
        <end position="747"/>
    </location>
</feature>
<feature type="region of interest" description="Disordered" evidence="5">
    <location>
        <begin position="339"/>
        <end position="388"/>
    </location>
</feature>
<dbReference type="PANTHER" id="PTHR46915">
    <property type="entry name" value="UBIQUITIN-LIKE PROTEASE 4-RELATED"/>
    <property type="match status" value="1"/>
</dbReference>
<feature type="compositionally biased region" description="Basic and acidic residues" evidence="5">
    <location>
        <begin position="254"/>
        <end position="263"/>
    </location>
</feature>
<dbReference type="PROSITE" id="PS50600">
    <property type="entry name" value="ULP_PROTEASE"/>
    <property type="match status" value="1"/>
</dbReference>
<reference evidence="7" key="2">
    <citation type="submission" date="2013-10" db="EMBL/GenBank/DDBJ databases">
        <authorList>
            <person name="Aslett M."/>
        </authorList>
    </citation>
    <scope>NUCLEOTIDE SEQUENCE [LARGE SCALE GENOMIC DNA]</scope>
    <source>
        <strain evidence="7">Houghton</strain>
    </source>
</reference>
<comment type="similarity">
    <text evidence="1">Belongs to the peptidase C48 family.</text>
</comment>
<feature type="compositionally biased region" description="Basic and acidic residues" evidence="5">
    <location>
        <begin position="862"/>
        <end position="877"/>
    </location>
</feature>
<organism evidence="7 8">
    <name type="scientific">Eimeria praecox</name>
    <dbReference type="NCBI Taxonomy" id="51316"/>
    <lineage>
        <taxon>Eukaryota</taxon>
        <taxon>Sar</taxon>
        <taxon>Alveolata</taxon>
        <taxon>Apicomplexa</taxon>
        <taxon>Conoidasida</taxon>
        <taxon>Coccidia</taxon>
        <taxon>Eucoccidiorida</taxon>
        <taxon>Eimeriorina</taxon>
        <taxon>Eimeriidae</taxon>
        <taxon>Eimeria</taxon>
    </lineage>
</organism>
<feature type="region of interest" description="Disordered" evidence="5">
    <location>
        <begin position="577"/>
        <end position="637"/>
    </location>
</feature>
<dbReference type="InterPro" id="IPR038765">
    <property type="entry name" value="Papain-like_cys_pep_sf"/>
</dbReference>
<feature type="region of interest" description="Disordered" evidence="5">
    <location>
        <begin position="119"/>
        <end position="169"/>
    </location>
</feature>
<feature type="region of interest" description="Disordered" evidence="5">
    <location>
        <begin position="240"/>
        <end position="303"/>
    </location>
</feature>
<evidence type="ECO:0000313" key="8">
    <source>
        <dbReference type="Proteomes" id="UP000018201"/>
    </source>
</evidence>
<feature type="compositionally biased region" description="Polar residues" evidence="5">
    <location>
        <begin position="879"/>
        <end position="892"/>
    </location>
</feature>
<gene>
    <name evidence="7" type="ORF">EPH_0018570</name>
</gene>
<dbReference type="VEuPathDB" id="ToxoDB:EPH_0018570"/>
<sequence length="2038" mass="219295">MKPQPVLRGSPEKALGQESVLCSRLPQQRGVGGGSSLHGSESEDISQACREIEMDPKFSQRMQIPKVPASPTEFCPPRDRQTAVLSGKGQGCVLSRALNCLNAPLQQVKPLASQGDFSAREACEGPTPERPPVATHPLAGIHARPGGDEVLRPHGSAAGLPSSRLEQRHSLDQSRCDIRMNLASARPEGPSETVAEGRSWAINKTGKALAVMKSSVMVVGDSNEPTGSPRGEVSKVQHHCRSSAVASNKPLPPVEHRRNHMGDARAAPSNSNSRGEPTWLVTGSRGSQTPVGPVTTAPAARGRLPTNASAAQRLPSTVGSRITRSQTAAAALTEVVRIEDSSDEEEGPVTTHKHGVHGSVAQGQPTSEAADGRSAFNSSPGPPRGVGRAETEAASAFLILMAALVRGDGHCCVLSAEALSRVAAECAMLQPHQHHRSRSEGAPDSTVGGNGVLEPRFEEDSCRADGVLVLQANPEEGDVSLYLWQPPPEPALATPEAGEKLHAEAFLDRQAELQSPSSLVSLLCFPKSMISRLRWLGLGGSGAFPDILKSDLSKERGRAGDWTHCSKAMSCCRCRGNSAHRSNPHAKNKKDMRARAMQAQAKPGLEPTVVDTHSRSDGLDSQTIGGNSSSNSGDTSVQPISSALALSGGAAVAPCSASADVTHPISVLAREDMPTAEHNAAAAGEYERPKTAQKARSSTHRGASDSPSEEPEHKGEALRKHCSSSYHRRQSRNRSTNKPSSSSQSKPSQKRRRERKEKPSKVEGSLGRGRTASGDCTPTQCSGALLLEEEQAHGIVTPRNALIVTDGKPLHGIPLPTTDVGLPVSCSSTRCEVKRDETAKKSKRDSSNNRYGISDSAEDQDVERQQHLVEGPSKFESRLTLSSSVSREQQLQEIKERREHRPVKELPHKDASVRKSTVYYGHTCSKCLKASGRHASSQEGRAVPVLFLELQQSQASKLNCSDLLQKMFEQERKSSICCLASSLQEGQPNTGKSSGAACKTSAAFSDSPRPIVHTKSSRHRSSHRKRGRSSKSGRSRGGSDSSSSASISSTNSNSSGASSSIKNSMSTKSNSNVVHGHSDASRESPTEGGHGLASVLQSSSTSNRSSRTRSSTSKHERSSNSRRPCRSSSSKRKKLRREASSTSPVAAAGYRKELRHSPAQNLVAQRSDDIAGSIPTHCTGGVPANVISSIANLTEIGPCERSHFREGTSPAAALPTRALDFSIAREKPSVAIEAIDEFSPRIPMGSSKKKGPWLLLCVGPALHVAPSTEKTTGGGKQSDSKTSEADPAVPNLGCASPGDEESNGGGAKLQFWEKEIPTGCRSDLLSLFEVLLPSTLVDGAPLDRFRGRGTLYEHTDVADLVAFFTGCITEHKWASLENQGNRGQQLPQVISHVSRVLHDFLMSSLGPWKALRKGRRAVSSFSVERLVSCWRARGLQAAVDSSIVGASGDVRISPFDAAASHSSSALPKADIKVESSATLARPTAVASPPVFDLLLDDRTLRRLSEKEFLDDTIIDFCLGFIVDHILTPEERLRVHISNTFFLSALMEQRCEMEAHTRLTRWLKKEVTPLPKKDFIFIPVHHKHQHWSLAVVVYPWRALNPSQTNAENGTVGKPEKSVCKHEISKPVGDVQELYPLDVPAHQAGIKGSPRSSSVGKVTPFLIGKCRGVDVGHEPASLKASGPHSQKPPREKARLFHVDSMGLRSVFDRCRGRLKRFLRQEFEHRCGGELKSGERVELCTDSCCWHDGHSCTLHTPRQQNGYDCGVFVVEYVYFLTRNLNAIETLLVGPSRDCQSQPRYPEQPSAGSIRSSTFGCLGRVDTPVEGRSQGKLLQAALGFHCPCMETGFPAQMPTGAGSAFGSAFGLHSSLKARLSELRQAHAALFGSSSTMISRQRELPLQAGAPPAPLSVSHGEDSTRELTPQRVDKIRCPVKPREVSGLHGRPDSTEVIRLPDSHLSDGRAASKQQCPLWGPLPLCISKRRSSHTKWFSQDRAVEIAQDAAVHATEYSLEGGPKAYRPSEVVILEYWQLMTSGFPEGNR</sequence>
<feature type="compositionally biased region" description="Basic and acidic residues" evidence="5">
    <location>
        <begin position="1076"/>
        <end position="1085"/>
    </location>
</feature>
<keyword evidence="2 7" id="KW-0645">Protease</keyword>
<feature type="compositionally biased region" description="Basic and acidic residues" evidence="5">
    <location>
        <begin position="831"/>
        <end position="847"/>
    </location>
</feature>
<keyword evidence="4" id="KW-0788">Thiol protease</keyword>
<evidence type="ECO:0000256" key="5">
    <source>
        <dbReference type="SAM" id="MobiDB-lite"/>
    </source>
</evidence>
<feature type="compositionally biased region" description="Basic and acidic residues" evidence="5">
    <location>
        <begin position="893"/>
        <end position="906"/>
    </location>
</feature>
<name>U6G6X4_9EIME</name>
<feature type="compositionally biased region" description="Low complexity" evidence="5">
    <location>
        <begin position="1098"/>
        <end position="1111"/>
    </location>
</feature>
<proteinExistence type="inferred from homology"/>
<protein>
    <submittedName>
        <fullName evidence="7">Ulp1 protease family, C-terminal catalytic domain-containing protein, putative</fullName>
    </submittedName>
</protein>
<dbReference type="GO" id="GO:0016926">
    <property type="term" value="P:protein desumoylation"/>
    <property type="evidence" value="ECO:0007669"/>
    <property type="project" value="UniProtKB-ARBA"/>
</dbReference>
<dbReference type="PANTHER" id="PTHR46915:SF2">
    <property type="entry name" value="UBIQUITIN-LIKE PROTEASE 4"/>
    <property type="match status" value="1"/>
</dbReference>
<feature type="region of interest" description="Disordered" evidence="5">
    <location>
        <begin position="1898"/>
        <end position="1918"/>
    </location>
</feature>
<feature type="compositionally biased region" description="Basic residues" evidence="5">
    <location>
        <begin position="1123"/>
        <end position="1136"/>
    </location>
</feature>
<feature type="domain" description="Ubiquitin-like protease family profile" evidence="6">
    <location>
        <begin position="1493"/>
        <end position="1773"/>
    </location>
</feature>
<dbReference type="SUPFAM" id="SSF54001">
    <property type="entry name" value="Cysteine proteinases"/>
    <property type="match status" value="1"/>
</dbReference>
<feature type="compositionally biased region" description="Basic residues" evidence="5">
    <location>
        <begin position="720"/>
        <end position="732"/>
    </location>
</feature>
<feature type="region of interest" description="Disordered" evidence="5">
    <location>
        <begin position="986"/>
        <end position="1159"/>
    </location>
</feature>
<dbReference type="OrthoDB" id="347592at2759"/>
<evidence type="ECO:0000256" key="4">
    <source>
        <dbReference type="ARBA" id="ARBA00022807"/>
    </source>
</evidence>
<dbReference type="InterPro" id="IPR003653">
    <property type="entry name" value="Peptidase_C48_C"/>
</dbReference>
<evidence type="ECO:0000256" key="1">
    <source>
        <dbReference type="ARBA" id="ARBA00005234"/>
    </source>
</evidence>
<keyword evidence="3" id="KW-0378">Hydrolase</keyword>
<reference evidence="7" key="1">
    <citation type="submission" date="2013-10" db="EMBL/GenBank/DDBJ databases">
        <title>Genomic analysis of the causative agents of coccidiosis in chickens.</title>
        <authorList>
            <person name="Reid A.J."/>
            <person name="Blake D."/>
            <person name="Billington K."/>
            <person name="Browne H."/>
            <person name="Dunn M."/>
            <person name="Hung S."/>
            <person name="Kawahara F."/>
            <person name="Miranda-Saavedra D."/>
            <person name="Mourier T."/>
            <person name="Nagra H."/>
            <person name="Otto T.D."/>
            <person name="Rawlings N."/>
            <person name="Sanchez A."/>
            <person name="Sanders M."/>
            <person name="Subramaniam C."/>
            <person name="Tay Y."/>
            <person name="Dear P."/>
            <person name="Doerig C."/>
            <person name="Gruber A."/>
            <person name="Parkinson J."/>
            <person name="Shirley M."/>
            <person name="Wan K.L."/>
            <person name="Berriman M."/>
            <person name="Tomley F."/>
            <person name="Pain A."/>
        </authorList>
    </citation>
    <scope>NUCLEOTIDE SEQUENCE [LARGE SCALE GENOMIC DNA]</scope>
    <source>
        <strain evidence="7">Houghton</strain>
    </source>
</reference>
<dbReference type="GO" id="GO:0008234">
    <property type="term" value="F:cysteine-type peptidase activity"/>
    <property type="evidence" value="ECO:0007669"/>
    <property type="project" value="UniProtKB-KW"/>
</dbReference>
<dbReference type="Gene3D" id="3.40.395.10">
    <property type="entry name" value="Adenoviral Proteinase, Chain A"/>
    <property type="match status" value="1"/>
</dbReference>
<evidence type="ECO:0000313" key="7">
    <source>
        <dbReference type="EMBL" id="CDI75043.1"/>
    </source>
</evidence>
<feature type="compositionally biased region" description="Basic residues" evidence="5">
    <location>
        <begin position="1015"/>
        <end position="1034"/>
    </location>
</feature>
<feature type="region of interest" description="Disordered" evidence="5">
    <location>
        <begin position="25"/>
        <end position="47"/>
    </location>
</feature>
<evidence type="ECO:0000256" key="2">
    <source>
        <dbReference type="ARBA" id="ARBA00022670"/>
    </source>
</evidence>
<feature type="compositionally biased region" description="Basic and acidic residues" evidence="5">
    <location>
        <begin position="710"/>
        <end position="719"/>
    </location>
</feature>
<accession>U6G6X4</accession>
<dbReference type="Proteomes" id="UP000018201">
    <property type="component" value="Unassembled WGS sequence"/>
</dbReference>
<feature type="region of interest" description="Disordered" evidence="5">
    <location>
        <begin position="677"/>
        <end position="777"/>
    </location>
</feature>
<evidence type="ECO:0000256" key="3">
    <source>
        <dbReference type="ARBA" id="ARBA00022801"/>
    </source>
</evidence>
<dbReference type="EMBL" id="HG690674">
    <property type="protein sequence ID" value="CDI75043.1"/>
    <property type="molecule type" value="Genomic_DNA"/>
</dbReference>